<dbReference type="InterPro" id="IPR009056">
    <property type="entry name" value="Cyt_c-like_dom"/>
</dbReference>
<keyword evidence="5" id="KW-0812">Transmembrane</keyword>
<feature type="transmembrane region" description="Helical" evidence="5">
    <location>
        <begin position="7"/>
        <end position="29"/>
    </location>
</feature>
<name>A0ABT6XG86_9GAMM</name>
<gene>
    <name evidence="7" type="ORF">QLQ15_09565</name>
</gene>
<dbReference type="PROSITE" id="PS51007">
    <property type="entry name" value="CYTC"/>
    <property type="match status" value="2"/>
</dbReference>
<evidence type="ECO:0000256" key="2">
    <source>
        <dbReference type="ARBA" id="ARBA00022723"/>
    </source>
</evidence>
<dbReference type="InterPro" id="IPR051459">
    <property type="entry name" value="Cytochrome_c-type_DH"/>
</dbReference>
<dbReference type="PANTHER" id="PTHR35008">
    <property type="entry name" value="BLL4482 PROTEIN-RELATED"/>
    <property type="match status" value="1"/>
</dbReference>
<dbReference type="SUPFAM" id="SSF46626">
    <property type="entry name" value="Cytochrome c"/>
    <property type="match status" value="2"/>
</dbReference>
<dbReference type="PANTHER" id="PTHR35008:SF8">
    <property type="entry name" value="ALCOHOL DEHYDROGENASE CYTOCHROME C SUBUNIT"/>
    <property type="match status" value="1"/>
</dbReference>
<evidence type="ECO:0000256" key="4">
    <source>
        <dbReference type="PROSITE-ProRule" id="PRU00433"/>
    </source>
</evidence>
<evidence type="ECO:0000256" key="3">
    <source>
        <dbReference type="ARBA" id="ARBA00023004"/>
    </source>
</evidence>
<evidence type="ECO:0000256" key="1">
    <source>
        <dbReference type="ARBA" id="ARBA00022617"/>
    </source>
</evidence>
<organism evidence="7 8">
    <name type="scientific">Lysobacter stagni</name>
    <dbReference type="NCBI Taxonomy" id="3045172"/>
    <lineage>
        <taxon>Bacteria</taxon>
        <taxon>Pseudomonadati</taxon>
        <taxon>Pseudomonadota</taxon>
        <taxon>Gammaproteobacteria</taxon>
        <taxon>Lysobacterales</taxon>
        <taxon>Lysobacteraceae</taxon>
        <taxon>Lysobacter</taxon>
    </lineage>
</organism>
<dbReference type="RefSeq" id="WP_283212561.1">
    <property type="nucleotide sequence ID" value="NZ_JASGBI010000001.1"/>
</dbReference>
<feature type="domain" description="Cytochrome c" evidence="6">
    <location>
        <begin position="195"/>
        <end position="289"/>
    </location>
</feature>
<keyword evidence="3 4" id="KW-0408">Iron</keyword>
<keyword evidence="8" id="KW-1185">Reference proteome</keyword>
<evidence type="ECO:0000313" key="7">
    <source>
        <dbReference type="EMBL" id="MDI9239157.1"/>
    </source>
</evidence>
<dbReference type="InterPro" id="IPR036909">
    <property type="entry name" value="Cyt_c-like_dom_sf"/>
</dbReference>
<dbReference type="Gene3D" id="1.10.760.10">
    <property type="entry name" value="Cytochrome c-like domain"/>
    <property type="match status" value="2"/>
</dbReference>
<keyword evidence="5" id="KW-1133">Transmembrane helix</keyword>
<keyword evidence="5" id="KW-0472">Membrane</keyword>
<evidence type="ECO:0000259" key="6">
    <source>
        <dbReference type="PROSITE" id="PS51007"/>
    </source>
</evidence>
<dbReference type="EMBL" id="JASGBI010000001">
    <property type="protein sequence ID" value="MDI9239157.1"/>
    <property type="molecule type" value="Genomic_DNA"/>
</dbReference>
<protein>
    <submittedName>
        <fullName evidence="7">C-type cytochrome</fullName>
    </submittedName>
</protein>
<comment type="caution">
    <text evidence="7">The sequence shown here is derived from an EMBL/GenBank/DDBJ whole genome shotgun (WGS) entry which is preliminary data.</text>
</comment>
<reference evidence="7 8" key="1">
    <citation type="submission" date="2023-05" db="EMBL/GenBank/DDBJ databases">
        <title>Lysobacter sp. strain LF1 Genome sequencing and assembly.</title>
        <authorList>
            <person name="Jung Y."/>
        </authorList>
    </citation>
    <scope>NUCLEOTIDE SEQUENCE [LARGE SCALE GENOMIC DNA]</scope>
    <source>
        <strain evidence="7 8">LF1</strain>
    </source>
</reference>
<feature type="domain" description="Cytochrome c" evidence="6">
    <location>
        <begin position="52"/>
        <end position="149"/>
    </location>
</feature>
<keyword evidence="1 4" id="KW-0349">Heme</keyword>
<proteinExistence type="predicted"/>
<evidence type="ECO:0000313" key="8">
    <source>
        <dbReference type="Proteomes" id="UP001321580"/>
    </source>
</evidence>
<sequence>MRRLAKWIGLGLVVVLVAVAGLFVAGYVASERAMAKTWIVQDPPLREAIATASLEHGRHLYATRGCADCHGADGAGRLLVDAPNVVRVVPANLTRAVRDPAYDDDALAAAIRHGVRPDGTALVIMPTGDYAGFDDHDVASIIAYLRTLPAVESDPGRTQVRPLGRVLYLLGKLPLFPAENVDHTPRPRRSPPAVANAAYGRYVAQVCTGCHGSDFAGGYVLEPGTPPSANLTPHAMGLAQWTETDFLHLMRTGQRPDGRHLHRMMPWKAYSQMQDVELRAIWAYLDTLPPLPNPKR</sequence>
<dbReference type="Pfam" id="PF13442">
    <property type="entry name" value="Cytochrome_CBB3"/>
    <property type="match status" value="2"/>
</dbReference>
<evidence type="ECO:0000256" key="5">
    <source>
        <dbReference type="SAM" id="Phobius"/>
    </source>
</evidence>
<dbReference type="Proteomes" id="UP001321580">
    <property type="component" value="Unassembled WGS sequence"/>
</dbReference>
<keyword evidence="2 4" id="KW-0479">Metal-binding</keyword>
<accession>A0ABT6XG86</accession>